<organism evidence="1 2">
    <name type="scientific">Paenibacillus mesotrionivorans</name>
    <dbReference type="NCBI Taxonomy" id="3160968"/>
    <lineage>
        <taxon>Bacteria</taxon>
        <taxon>Bacillati</taxon>
        <taxon>Bacillota</taxon>
        <taxon>Bacilli</taxon>
        <taxon>Bacillales</taxon>
        <taxon>Paenibacillaceae</taxon>
        <taxon>Paenibacillus</taxon>
    </lineage>
</organism>
<name>A0ACC7P0S3_9BACL</name>
<evidence type="ECO:0000313" key="1">
    <source>
        <dbReference type="EMBL" id="MFM9329874.1"/>
    </source>
</evidence>
<accession>A0ACC7P0S3</accession>
<proteinExistence type="predicted"/>
<sequence length="2042" mass="216405">MQHARGYRRLLAMVMGFMMFVSTVTPMLTPVAHANVDPIIDEGYSWTVINGEEDFNNPYGMTMDASGNLYVVDGNNDKIKTFSMGHWTTKEVAIRLLNPRAVAIDRNGNMYVVDTFNNLIKKFSNNVWTDITNGEGFSGPFGIAVDSHGTVYVADTFNSKIKKLVNEKWVDITYNGLFQYPEGLFVDESGMVYVADTGNNTVKKLVQESWTEVTGGELQEPRGVAVSSIGELYVTDSGNNKVKKWSNGVWTNLTGSGSFRYPTGIAVDPAGTVYVSDSENNKVKRLTATNNASMPSIGTQPAGATVTTGTAGLSLNVTAAVYDSGTLSYQWYSNTTNSASGWTEIPGATQSSYTAPTTAPGTTYYYVVVTNTNPHVTGIQTVKAASSVAAVAVSAEPVTQGWTDITNSGGFSGLGGLVIDDNGILHVVDAGNNTVKKLLDNVWTQMSGLEGNEGRFNDIAMDTNGNLYVLDANGPSITMLSGGAWTSLDPSGLIRPSDVAVDKNGNVYVTDNFTSLKMLVEDRWVDIASTAGFSKPTAVTVDSEGNLYVADNDRIKKQSGGVWTDVTGSTPFIFAIMLSADDNGNIYAADTINGIVRKLSGGIWTDLSSPGEFMMPAGIAADKSGNVYVSDAMAKKIKKLTVASTVVNAATPSITSQPEGAAVNVGDARPTLSVAANVTDGGILSYQWYSNTENSTSGSTAIAGAIGSSYEPLTTTAGTTYYYVVVKNTNTEVTGAQTKLATSHIAAVTVNPPVPAASPTILNHPYGDTVYAGDIVTLGVTATKSDAGALSYQWYSNTVESMENATLIEDATADFYQPAADTAGVMYYYVAVKNTLGSQSATTYSSIAKVTIKAAPVTGDWIDITGYRPVNGPIDVAASNDGTLYVADAHQLKRRVADGGWQAITPPVGQITGITTDSNGALYLIMKSSSMVLKYSEGGWGAIIAEGLSDPVDVAVDNQGNIYAADTEFRRIMKLVGDQWENVTDSYINAAGLAVGHDGTIYVTDHNNRVKKLSGSSWVDITGEAVFLNPKGIGVDSRGDVYVADSGNSVVRKLSGNEWTDVSIKDEFFVPYGMFVAGNGEVYVCDIDAGLIKKLAAPALAPSITTQPTGATVKVGDIGPVLSVTAKSNDDGQLSYQWYRNDTPSTNGAFMIEGATSSSYTISTENESSRYYYVVVTNTQNGANGNKTAKVISAFVKVTVEEVVNAAEPTIMGQPVGSTVKVGDADPVLSVTAKSNDDGQLSYQWYRNDTPSTNGAFMIGGATSSSYTISTENESSRYYYVVVTNTQNGANGNKTAKVISAFVKVTVEEVVNAAEPTIMGQPVGSTVKVGDADPVLSVTAKSNDDGQLSYQWYRNDTPSTSGAFMIEGATGSSYTVSTENESDRYYYVVVTNTQNAANGDKTAEVISAFVKVTVEEVVNAAEPTIMSQPVGSTVKVGDADPVLSVTAKSNDDGQLSYQWYRNDTPSTNGAFMIEGATESTFAVPTDTAGIFYYYVIVTSTNPAAGEPTTATSHVAKVIIELPAYNVTYHVQDGKNYYVGISHGSKVPKMKDPERTGYTFGGWYKDAAGTVAWNFDTDVVTGDVTLYAKWTENSSSGDGDGGSDDNTDNGPGVASGNQSGGAPVPANDAVIVLVNGREEKIGKSASSTEGDRTVTTITVNPQQLEDKLQAEGQGAVVTIPVSAKSDVVVGELNGQMVKNMEDKQAVLVVQTGTASYTIPSVQVDIASISKQLGSAAALEEIKVQIRIAEPEAAMLKVGETANGQNGLTLVAPPVHFTVEASYEGQTVEVTKFSAYVERTIALPEGIDPNKITTGIVTEADGSVRHVPTKVTVIGGKYYAQINSLTNSMYSVIWHPLTFKDVEQHWAQQDVNDMGSRLVVNGVGDGLFNPDAAITRAEFAAIVMRGLGLKPVGGSAVFTDVQASDWYYTAVQTTSNYKLIDGFEDGTFRPNEKITREQAMLIIARAMAVTKLQDKLPAKEISELLKPFADAAAVSDWAKTGITASLQAGLVTGRSADELAPQASITRAEVATIVKRLLKESGLI</sequence>
<keyword evidence="2" id="KW-1185">Reference proteome</keyword>
<gene>
    <name evidence="1" type="ORF">ACI1P1_16385</name>
</gene>
<protein>
    <submittedName>
        <fullName evidence="1">S-layer homology domain-containing protein</fullName>
    </submittedName>
</protein>
<reference evidence="1" key="1">
    <citation type="submission" date="2024-12" db="EMBL/GenBank/DDBJ databases">
        <authorList>
            <person name="Wu N."/>
        </authorList>
    </citation>
    <scope>NUCLEOTIDE SEQUENCE</scope>
    <source>
        <strain evidence="1">P15</strain>
    </source>
</reference>
<evidence type="ECO:0000313" key="2">
    <source>
        <dbReference type="Proteomes" id="UP001631969"/>
    </source>
</evidence>
<comment type="caution">
    <text evidence="1">The sequence shown here is derived from an EMBL/GenBank/DDBJ whole genome shotgun (WGS) entry which is preliminary data.</text>
</comment>
<dbReference type="EMBL" id="JBJURJ010000010">
    <property type="protein sequence ID" value="MFM9329874.1"/>
    <property type="molecule type" value="Genomic_DNA"/>
</dbReference>
<dbReference type="Proteomes" id="UP001631969">
    <property type="component" value="Unassembled WGS sequence"/>
</dbReference>